<feature type="transmembrane region" description="Helical" evidence="5">
    <location>
        <begin position="354"/>
        <end position="380"/>
    </location>
</feature>
<feature type="transmembrane region" description="Helical" evidence="5">
    <location>
        <begin position="154"/>
        <end position="174"/>
    </location>
</feature>
<feature type="transmembrane region" description="Helical" evidence="5">
    <location>
        <begin position="386"/>
        <end position="406"/>
    </location>
</feature>
<protein>
    <submittedName>
        <fullName evidence="7">MFS family permease</fullName>
    </submittedName>
</protein>
<gene>
    <name evidence="7" type="ORF">FHX48_001368</name>
</gene>
<feature type="transmembrane region" description="Helical" evidence="5">
    <location>
        <begin position="265"/>
        <end position="284"/>
    </location>
</feature>
<feature type="transmembrane region" description="Helical" evidence="5">
    <location>
        <begin position="21"/>
        <end position="39"/>
    </location>
</feature>
<comment type="subcellular location">
    <subcellularLocation>
        <location evidence="1">Cell membrane</location>
        <topology evidence="1">Multi-pass membrane protein</topology>
    </subcellularLocation>
</comment>
<dbReference type="InterPro" id="IPR020846">
    <property type="entry name" value="MFS_dom"/>
</dbReference>
<evidence type="ECO:0000313" key="8">
    <source>
        <dbReference type="Proteomes" id="UP000526083"/>
    </source>
</evidence>
<dbReference type="RefSeq" id="WP_167050013.1">
    <property type="nucleotide sequence ID" value="NZ_JAAOZB010000002.1"/>
</dbReference>
<feature type="transmembrane region" description="Helical" evidence="5">
    <location>
        <begin position="228"/>
        <end position="253"/>
    </location>
</feature>
<dbReference type="SUPFAM" id="SSF103473">
    <property type="entry name" value="MFS general substrate transporter"/>
    <property type="match status" value="1"/>
</dbReference>
<dbReference type="PROSITE" id="PS50850">
    <property type="entry name" value="MFS"/>
    <property type="match status" value="1"/>
</dbReference>
<name>A0A7W3JNT7_9MICO</name>
<evidence type="ECO:0000256" key="5">
    <source>
        <dbReference type="SAM" id="Phobius"/>
    </source>
</evidence>
<dbReference type="GO" id="GO:0022857">
    <property type="term" value="F:transmembrane transporter activity"/>
    <property type="evidence" value="ECO:0007669"/>
    <property type="project" value="InterPro"/>
</dbReference>
<feature type="transmembrane region" description="Helical" evidence="5">
    <location>
        <begin position="321"/>
        <end position="342"/>
    </location>
</feature>
<keyword evidence="3 5" id="KW-1133">Transmembrane helix</keyword>
<feature type="transmembrane region" description="Helical" evidence="5">
    <location>
        <begin position="94"/>
        <end position="115"/>
    </location>
</feature>
<reference evidence="7 8" key="1">
    <citation type="submission" date="2020-07" db="EMBL/GenBank/DDBJ databases">
        <title>Sequencing the genomes of 1000 actinobacteria strains.</title>
        <authorList>
            <person name="Klenk H.-P."/>
        </authorList>
    </citation>
    <scope>NUCLEOTIDE SEQUENCE [LARGE SCALE GENOMIC DNA]</scope>
    <source>
        <strain evidence="7 8">DSM 27576</strain>
    </source>
</reference>
<dbReference type="GO" id="GO:0005886">
    <property type="term" value="C:plasma membrane"/>
    <property type="evidence" value="ECO:0007669"/>
    <property type="project" value="UniProtKB-SubCell"/>
</dbReference>
<dbReference type="Pfam" id="PF07690">
    <property type="entry name" value="MFS_1"/>
    <property type="match status" value="2"/>
</dbReference>
<feature type="transmembrane region" description="Helical" evidence="5">
    <location>
        <begin position="121"/>
        <end position="142"/>
    </location>
</feature>
<dbReference type="PANTHER" id="PTHR23528">
    <property type="match status" value="1"/>
</dbReference>
<evidence type="ECO:0000256" key="3">
    <source>
        <dbReference type="ARBA" id="ARBA00022989"/>
    </source>
</evidence>
<dbReference type="InterPro" id="IPR011701">
    <property type="entry name" value="MFS"/>
</dbReference>
<keyword evidence="2 5" id="KW-0812">Transmembrane</keyword>
<accession>A0A7W3JNT7</accession>
<dbReference type="InterPro" id="IPR036259">
    <property type="entry name" value="MFS_trans_sf"/>
</dbReference>
<feature type="transmembrane region" description="Helical" evidence="5">
    <location>
        <begin position="180"/>
        <end position="200"/>
    </location>
</feature>
<feature type="domain" description="Major facilitator superfamily (MFS) profile" evidence="6">
    <location>
        <begin position="20"/>
        <end position="411"/>
    </location>
</feature>
<dbReference type="PANTHER" id="PTHR23528:SF1">
    <property type="entry name" value="MAJOR FACILITATOR SUPERFAMILY (MFS) PROFILE DOMAIN-CONTAINING PROTEIN"/>
    <property type="match status" value="1"/>
</dbReference>
<dbReference type="Gene3D" id="1.20.1250.20">
    <property type="entry name" value="MFS general substrate transporter like domains"/>
    <property type="match status" value="1"/>
</dbReference>
<comment type="caution">
    <text evidence="7">The sequence shown here is derived from an EMBL/GenBank/DDBJ whole genome shotgun (WGS) entry which is preliminary data.</text>
</comment>
<dbReference type="AlphaFoldDB" id="A0A7W3JNT7"/>
<evidence type="ECO:0000256" key="2">
    <source>
        <dbReference type="ARBA" id="ARBA00022692"/>
    </source>
</evidence>
<proteinExistence type="predicted"/>
<evidence type="ECO:0000313" key="7">
    <source>
        <dbReference type="EMBL" id="MBA8816295.1"/>
    </source>
</evidence>
<feature type="transmembrane region" description="Helical" evidence="5">
    <location>
        <begin position="296"/>
        <end position="315"/>
    </location>
</feature>
<keyword evidence="8" id="KW-1185">Reference proteome</keyword>
<evidence type="ECO:0000259" key="6">
    <source>
        <dbReference type="PROSITE" id="PS50850"/>
    </source>
</evidence>
<sequence length="416" mass="42262">MDRVTNGKPSTEVIGPGPSNAWVFALILAMVGIAIGWYGPIQVLLPAQAQAIAPAGREALLAVVTGSGAAASMIANPLWGVLSDRLRLRRGSRTPVIIIGLVVAVVGLVILSAAQTPAPMVIGWVIAQAGLNGPFAVLAALIADRVPEERRGVVGSLFGVAQLAGTVAGTLIAVALGEGAWGYAAIAIAVPLLAVPLLAFPERSAPAVVQVESAPRQRLRDIGIPRPFVAAFVLRFLMNLVSALGLLYLYYFLSARTGVDDVGEWVLILTLIYVVIAGVVAVVGGMIADRLRARRAVAAVAAVILAVGALVFVFAGSAPAIVAAVAAFGAGYGLYLSIDIAIVTDALPDPHTRATFLGVANIASTAPQVLAPVVAAPIVLSAGGYPALYAATAVIALLSLAVLPFVGTPAAVKGKS</sequence>
<organism evidence="7 8">
    <name type="scientific">Microbacterium halimionae</name>
    <dbReference type="NCBI Taxonomy" id="1526413"/>
    <lineage>
        <taxon>Bacteria</taxon>
        <taxon>Bacillati</taxon>
        <taxon>Actinomycetota</taxon>
        <taxon>Actinomycetes</taxon>
        <taxon>Micrococcales</taxon>
        <taxon>Microbacteriaceae</taxon>
        <taxon>Microbacterium</taxon>
    </lineage>
</organism>
<keyword evidence="4 5" id="KW-0472">Membrane</keyword>
<evidence type="ECO:0000256" key="1">
    <source>
        <dbReference type="ARBA" id="ARBA00004651"/>
    </source>
</evidence>
<dbReference type="Proteomes" id="UP000526083">
    <property type="component" value="Unassembled WGS sequence"/>
</dbReference>
<dbReference type="EMBL" id="JACGWY010000002">
    <property type="protein sequence ID" value="MBA8816295.1"/>
    <property type="molecule type" value="Genomic_DNA"/>
</dbReference>
<evidence type="ECO:0000256" key="4">
    <source>
        <dbReference type="ARBA" id="ARBA00023136"/>
    </source>
</evidence>
<feature type="transmembrane region" description="Helical" evidence="5">
    <location>
        <begin position="59"/>
        <end position="82"/>
    </location>
</feature>